<name>A0A212JTG1_9BACT</name>
<evidence type="ECO:0000259" key="2">
    <source>
        <dbReference type="Pfam" id="PF08667"/>
    </source>
</evidence>
<keyword evidence="1" id="KW-0175">Coiled coil</keyword>
<gene>
    <name evidence="3" type="ORF">KL86DYS1_30352</name>
</gene>
<feature type="domain" description="Transcription regulator BetR N-terminal" evidence="2">
    <location>
        <begin position="19"/>
        <end position="72"/>
    </location>
</feature>
<evidence type="ECO:0000256" key="1">
    <source>
        <dbReference type="SAM" id="Coils"/>
    </source>
</evidence>
<dbReference type="Pfam" id="PF08667">
    <property type="entry name" value="BetR"/>
    <property type="match status" value="1"/>
</dbReference>
<dbReference type="AlphaFoldDB" id="A0A212JTG1"/>
<protein>
    <recommendedName>
        <fullName evidence="2">Transcription regulator BetR N-terminal domain-containing protein</fullName>
    </recommendedName>
</protein>
<sequence>MKNILLSDKLIAAIQDYMPENQKAVPFLMDILDISRESAYRRVRGDIPLTLEEAAIISAKLGLSLDELVGQNSKERAFFDLNVSKTLEATESYSQIINNINNIYEKIRKAKSSEVIIANNRVSIVLTANYEYIKKFRYFKWIHQTHNVPLNFYFSELEVPSQLNADYKKYAYNYLRMNNITLIIDKNVFSSLIDEMLYYYRRNLIDKEELKAMQEELRQIVNELEQILQTGTNKAGVNMLIYLSALNIESNYSYLEYDGNVCSQFWVYTVNPIMVFNHEACAIQKKWLESLMKYSTLITKSNELLQAEFLNTQREYIEAMISD</sequence>
<dbReference type="EMBL" id="FLUM01000003">
    <property type="protein sequence ID" value="SBW02595.1"/>
    <property type="molecule type" value="Genomic_DNA"/>
</dbReference>
<accession>A0A212JTG1</accession>
<organism evidence="3">
    <name type="scientific">uncultured Dysgonomonas sp</name>
    <dbReference type="NCBI Taxonomy" id="206096"/>
    <lineage>
        <taxon>Bacteria</taxon>
        <taxon>Pseudomonadati</taxon>
        <taxon>Bacteroidota</taxon>
        <taxon>Bacteroidia</taxon>
        <taxon>Bacteroidales</taxon>
        <taxon>Dysgonomonadaceae</taxon>
        <taxon>Dysgonomonas</taxon>
        <taxon>environmental samples</taxon>
    </lineage>
</organism>
<feature type="coiled-coil region" evidence="1">
    <location>
        <begin position="203"/>
        <end position="230"/>
    </location>
</feature>
<reference evidence="3" key="1">
    <citation type="submission" date="2016-04" db="EMBL/GenBank/DDBJ databases">
        <authorList>
            <person name="Evans L.H."/>
            <person name="Alamgir A."/>
            <person name="Owens N."/>
            <person name="Weber N.D."/>
            <person name="Virtaneva K."/>
            <person name="Barbian K."/>
            <person name="Babar A."/>
            <person name="Rosenke K."/>
        </authorList>
    </citation>
    <scope>NUCLEOTIDE SEQUENCE</scope>
    <source>
        <strain evidence="3">86-1</strain>
    </source>
</reference>
<proteinExistence type="predicted"/>
<dbReference type="RefSeq" id="WP_296942157.1">
    <property type="nucleotide sequence ID" value="NZ_LT599032.1"/>
</dbReference>
<dbReference type="InterPro" id="IPR013975">
    <property type="entry name" value="Tscrpt_reg_BetR_N"/>
</dbReference>
<evidence type="ECO:0000313" key="3">
    <source>
        <dbReference type="EMBL" id="SBW02595.1"/>
    </source>
</evidence>